<dbReference type="InterPro" id="IPR056283">
    <property type="entry name" value="CdsD_C"/>
</dbReference>
<dbReference type="Pfam" id="PF23862">
    <property type="entry name" value="CdsD_C"/>
    <property type="match status" value="1"/>
</dbReference>
<sequence>MKGICTLTAILTLIFISAGSLYAKEFYLNLPLPPNTQYNNVNDNTIRPVPSEKTAETAKEEKQNTTLSLQGIIKVSNDYTALINGRIHKTGDKINSYRIISIDSDNVLLSKNGNRVELYVGKD</sequence>
<dbReference type="EMBL" id="VSIV01000352">
    <property type="protein sequence ID" value="TYB32461.1"/>
    <property type="molecule type" value="Genomic_DNA"/>
</dbReference>
<dbReference type="RefSeq" id="WP_303702027.1">
    <property type="nucleotide sequence ID" value="NZ_VSIV01000352.1"/>
</dbReference>
<feature type="domain" description="CdsD C-terminal" evidence="1">
    <location>
        <begin position="71"/>
        <end position="114"/>
    </location>
</feature>
<protein>
    <recommendedName>
        <fullName evidence="1">CdsD C-terminal domain-containing protein</fullName>
    </recommendedName>
</protein>
<evidence type="ECO:0000313" key="3">
    <source>
        <dbReference type="Proteomes" id="UP000323337"/>
    </source>
</evidence>
<dbReference type="Proteomes" id="UP000323337">
    <property type="component" value="Unassembled WGS sequence"/>
</dbReference>
<organism evidence="2 3">
    <name type="scientific">Flexistipes sinusarabici</name>
    <dbReference type="NCBI Taxonomy" id="2352"/>
    <lineage>
        <taxon>Bacteria</taxon>
        <taxon>Pseudomonadati</taxon>
        <taxon>Deferribacterota</taxon>
        <taxon>Deferribacteres</taxon>
        <taxon>Deferribacterales</taxon>
        <taxon>Flexistipitaceae</taxon>
        <taxon>Flexistipes</taxon>
    </lineage>
</organism>
<proteinExistence type="predicted"/>
<gene>
    <name evidence="2" type="ORF">FXF49_11400</name>
</gene>
<evidence type="ECO:0000259" key="1">
    <source>
        <dbReference type="Pfam" id="PF23862"/>
    </source>
</evidence>
<evidence type="ECO:0000313" key="2">
    <source>
        <dbReference type="EMBL" id="TYB32461.1"/>
    </source>
</evidence>
<comment type="caution">
    <text evidence="2">The sequence shown here is derived from an EMBL/GenBank/DDBJ whole genome shotgun (WGS) entry which is preliminary data.</text>
</comment>
<accession>A0A5D0MLW3</accession>
<dbReference type="AlphaFoldDB" id="A0A5D0MLW3"/>
<name>A0A5D0MLW3_FLESI</name>
<reference evidence="2 3" key="1">
    <citation type="submission" date="2019-08" db="EMBL/GenBank/DDBJ databases">
        <title>Genomic characterization of a novel candidate phylum (ARYD3) from a high temperature, high salinity tertiary oil reservoir in north central Oklahoma, USA.</title>
        <authorList>
            <person name="Youssef N.H."/>
            <person name="Yadav A."/>
            <person name="Elshahed M.S."/>
        </authorList>
    </citation>
    <scope>NUCLEOTIDE SEQUENCE [LARGE SCALE GENOMIC DNA]</scope>
    <source>
        <strain evidence="2">ARYD1</strain>
    </source>
</reference>